<dbReference type="Proteomes" id="UP000439903">
    <property type="component" value="Unassembled WGS sequence"/>
</dbReference>
<proteinExistence type="predicted"/>
<dbReference type="AlphaFoldDB" id="A0A8H4EHD9"/>
<evidence type="ECO:0000313" key="2">
    <source>
        <dbReference type="Proteomes" id="UP000439903"/>
    </source>
</evidence>
<sequence length="243" mass="28156">MQIKSTIIRGYYRSGAPLLLVEAPKFQEFVYSINYWYHNSKLVKIKDTLGKSQTSIVILRDLEESLTQIDIEKVNAVITVGAANYVLGDMLKHIYMKTAISSDVKIVAFFQKSIHAIQYIRARSSDNTFRFTFSTFTRWNPFFSSLQQLQSKEQYLKGIAYEMESRIDKSNILILKNNEFWNHLRIIIHTLKPYSLTSIILKSQHATLADAVHLWARTQMNIIDDIIFDLILIHVFNIDGSNV</sequence>
<gene>
    <name evidence="1" type="ORF">F8M41_023496</name>
</gene>
<keyword evidence="2" id="KW-1185">Reference proteome</keyword>
<evidence type="ECO:0000313" key="1">
    <source>
        <dbReference type="EMBL" id="KAF0482075.1"/>
    </source>
</evidence>
<organism evidence="1 2">
    <name type="scientific">Gigaspora margarita</name>
    <dbReference type="NCBI Taxonomy" id="4874"/>
    <lineage>
        <taxon>Eukaryota</taxon>
        <taxon>Fungi</taxon>
        <taxon>Fungi incertae sedis</taxon>
        <taxon>Mucoromycota</taxon>
        <taxon>Glomeromycotina</taxon>
        <taxon>Glomeromycetes</taxon>
        <taxon>Diversisporales</taxon>
        <taxon>Gigasporaceae</taxon>
        <taxon>Gigaspora</taxon>
    </lineage>
</organism>
<dbReference type="OrthoDB" id="2389127at2759"/>
<comment type="caution">
    <text evidence="1">The sequence shown here is derived from an EMBL/GenBank/DDBJ whole genome shotgun (WGS) entry which is preliminary data.</text>
</comment>
<reference evidence="1 2" key="1">
    <citation type="journal article" date="2019" name="Environ. Microbiol.">
        <title>At the nexus of three kingdoms: the genome of the mycorrhizal fungus Gigaspora margarita provides insights into plant, endobacterial and fungal interactions.</title>
        <authorList>
            <person name="Venice F."/>
            <person name="Ghignone S."/>
            <person name="Salvioli di Fossalunga A."/>
            <person name="Amselem J."/>
            <person name="Novero M."/>
            <person name="Xianan X."/>
            <person name="Sedzielewska Toro K."/>
            <person name="Morin E."/>
            <person name="Lipzen A."/>
            <person name="Grigoriev I.V."/>
            <person name="Henrissat B."/>
            <person name="Martin F.M."/>
            <person name="Bonfante P."/>
        </authorList>
    </citation>
    <scope>NUCLEOTIDE SEQUENCE [LARGE SCALE GENOMIC DNA]</scope>
    <source>
        <strain evidence="1 2">BEG34</strain>
    </source>
</reference>
<name>A0A8H4EHD9_GIGMA</name>
<accession>A0A8H4EHD9</accession>
<protein>
    <submittedName>
        <fullName evidence="1">Uncharacterized protein</fullName>
    </submittedName>
</protein>
<dbReference type="EMBL" id="WTPW01000766">
    <property type="protein sequence ID" value="KAF0482075.1"/>
    <property type="molecule type" value="Genomic_DNA"/>
</dbReference>